<dbReference type="InterPro" id="IPR050546">
    <property type="entry name" value="Glycosyl_Hydrlase_16"/>
</dbReference>
<dbReference type="Pfam" id="PF00722">
    <property type="entry name" value="Glyco_hydro_16"/>
    <property type="match status" value="1"/>
</dbReference>
<comment type="caution">
    <text evidence="4">The sequence shown here is derived from an EMBL/GenBank/DDBJ whole genome shotgun (WGS) entry which is preliminary data.</text>
</comment>
<dbReference type="PANTHER" id="PTHR10963">
    <property type="entry name" value="GLYCOSYL HYDROLASE-RELATED"/>
    <property type="match status" value="1"/>
</dbReference>
<dbReference type="AlphaFoldDB" id="A0A4V2PIY9"/>
<dbReference type="PROSITE" id="PS51762">
    <property type="entry name" value="GH16_2"/>
    <property type="match status" value="1"/>
</dbReference>
<name>A0A4V2PIY9_PSEEN</name>
<dbReference type="GO" id="GO:0005975">
    <property type="term" value="P:carbohydrate metabolic process"/>
    <property type="evidence" value="ECO:0007669"/>
    <property type="project" value="InterPro"/>
</dbReference>
<organism evidence="4 5">
    <name type="scientific">Pseudonocardia endophytica</name>
    <dbReference type="NCBI Taxonomy" id="401976"/>
    <lineage>
        <taxon>Bacteria</taxon>
        <taxon>Bacillati</taxon>
        <taxon>Actinomycetota</taxon>
        <taxon>Actinomycetes</taxon>
        <taxon>Pseudonocardiales</taxon>
        <taxon>Pseudonocardiaceae</taxon>
        <taxon>Pseudonocardia</taxon>
    </lineage>
</organism>
<dbReference type="PANTHER" id="PTHR10963:SF55">
    <property type="entry name" value="GLYCOSIDE HYDROLASE FAMILY 16 PROTEIN"/>
    <property type="match status" value="1"/>
</dbReference>
<proteinExistence type="inferred from homology"/>
<feature type="signal peptide" evidence="2">
    <location>
        <begin position="1"/>
        <end position="18"/>
    </location>
</feature>
<protein>
    <submittedName>
        <fullName evidence="4">Licheninase</fullName>
    </submittedName>
</protein>
<reference evidence="4 5" key="1">
    <citation type="submission" date="2019-03" db="EMBL/GenBank/DDBJ databases">
        <title>Sequencing the genomes of 1000 actinobacteria strains.</title>
        <authorList>
            <person name="Klenk H.-P."/>
        </authorList>
    </citation>
    <scope>NUCLEOTIDE SEQUENCE [LARGE SCALE GENOMIC DNA]</scope>
    <source>
        <strain evidence="4 5">DSM 44969</strain>
    </source>
</reference>
<evidence type="ECO:0000259" key="3">
    <source>
        <dbReference type="PROSITE" id="PS51762"/>
    </source>
</evidence>
<feature type="chain" id="PRO_5020937911" evidence="2">
    <location>
        <begin position="19"/>
        <end position="246"/>
    </location>
</feature>
<comment type="similarity">
    <text evidence="1">Belongs to the glycosyl hydrolase 16 family.</text>
</comment>
<dbReference type="EMBL" id="SMFZ01000001">
    <property type="protein sequence ID" value="TCK26446.1"/>
    <property type="molecule type" value="Genomic_DNA"/>
</dbReference>
<dbReference type="SUPFAM" id="SSF49899">
    <property type="entry name" value="Concanavalin A-like lectins/glucanases"/>
    <property type="match status" value="1"/>
</dbReference>
<evidence type="ECO:0000313" key="5">
    <source>
        <dbReference type="Proteomes" id="UP000295560"/>
    </source>
</evidence>
<gene>
    <name evidence="4" type="ORF">EV378_2283</name>
</gene>
<evidence type="ECO:0000313" key="4">
    <source>
        <dbReference type="EMBL" id="TCK26446.1"/>
    </source>
</evidence>
<dbReference type="InterPro" id="IPR013320">
    <property type="entry name" value="ConA-like_dom_sf"/>
</dbReference>
<dbReference type="InterPro" id="IPR000757">
    <property type="entry name" value="Beta-glucanase-like"/>
</dbReference>
<keyword evidence="5" id="KW-1185">Reference proteome</keyword>
<evidence type="ECO:0000256" key="1">
    <source>
        <dbReference type="ARBA" id="ARBA00006865"/>
    </source>
</evidence>
<sequence>MVLAAVAALAVIAPSAVAAPRVQEPAVPAPAGWTYTGGDEFDGPALDTDRWNAYDSVGAFGNGTRHPSAISQGDGLLTITARPRQDGGTSGGMALGEGQLYGRWEFRARTDPGRGYSSAILLWPDSEKFPEDGELDMMEVPSDKRTAATAFVHYGADNRIVGTSRDGDFTQWHTFAMEWQPDRITWFVDGRKAWETTDRAVIPTTPMHLCIQLDQGPAVNWMPAPDASTPDEVRLQVDWARQYRTS</sequence>
<evidence type="ECO:0000256" key="2">
    <source>
        <dbReference type="SAM" id="SignalP"/>
    </source>
</evidence>
<dbReference type="CDD" id="cd00413">
    <property type="entry name" value="Glyco_hydrolase_16"/>
    <property type="match status" value="1"/>
</dbReference>
<feature type="domain" description="GH16" evidence="3">
    <location>
        <begin position="22"/>
        <end position="246"/>
    </location>
</feature>
<dbReference type="GO" id="GO:0004553">
    <property type="term" value="F:hydrolase activity, hydrolyzing O-glycosyl compounds"/>
    <property type="evidence" value="ECO:0007669"/>
    <property type="project" value="InterPro"/>
</dbReference>
<dbReference type="Gene3D" id="2.60.120.200">
    <property type="match status" value="1"/>
</dbReference>
<keyword evidence="2" id="KW-0732">Signal</keyword>
<dbReference type="Proteomes" id="UP000295560">
    <property type="component" value="Unassembled WGS sequence"/>
</dbReference>
<accession>A0A4V2PIY9</accession>